<evidence type="ECO:0000259" key="7">
    <source>
        <dbReference type="Pfam" id="PF13462"/>
    </source>
</evidence>
<evidence type="ECO:0000256" key="4">
    <source>
        <dbReference type="ARBA" id="ARBA00023157"/>
    </source>
</evidence>
<evidence type="ECO:0000313" key="9">
    <source>
        <dbReference type="Proteomes" id="UP001501509"/>
    </source>
</evidence>
<reference evidence="8 9" key="1">
    <citation type="journal article" date="2019" name="Int. J. Syst. Evol. Microbiol.">
        <title>The Global Catalogue of Microorganisms (GCM) 10K type strain sequencing project: providing services to taxonomists for standard genome sequencing and annotation.</title>
        <authorList>
            <consortium name="The Broad Institute Genomics Platform"/>
            <consortium name="The Broad Institute Genome Sequencing Center for Infectious Disease"/>
            <person name="Wu L."/>
            <person name="Ma J."/>
        </authorList>
    </citation>
    <scope>NUCLEOTIDE SEQUENCE [LARGE SCALE GENOMIC DNA]</scope>
    <source>
        <strain evidence="8 9">JCM 6833</strain>
    </source>
</reference>
<dbReference type="InterPro" id="IPR036249">
    <property type="entry name" value="Thioredoxin-like_sf"/>
</dbReference>
<evidence type="ECO:0000256" key="1">
    <source>
        <dbReference type="ARBA" id="ARBA00005791"/>
    </source>
</evidence>
<name>A0ABN3PDA4_9ACTN</name>
<evidence type="ECO:0000256" key="2">
    <source>
        <dbReference type="ARBA" id="ARBA00022729"/>
    </source>
</evidence>
<keyword evidence="4" id="KW-1015">Disulfide bond</keyword>
<feature type="domain" description="Thioredoxin-like fold" evidence="7">
    <location>
        <begin position="87"/>
        <end position="247"/>
    </location>
</feature>
<evidence type="ECO:0000256" key="5">
    <source>
        <dbReference type="ARBA" id="ARBA00023284"/>
    </source>
</evidence>
<protein>
    <submittedName>
        <fullName evidence="8">Thioredoxin domain-containing protein</fullName>
    </submittedName>
</protein>
<dbReference type="PANTHER" id="PTHR13887:SF14">
    <property type="entry name" value="DISULFIDE BOND FORMATION PROTEIN D"/>
    <property type="match status" value="1"/>
</dbReference>
<keyword evidence="6" id="KW-0812">Transmembrane</keyword>
<gene>
    <name evidence="8" type="ORF">GCM10010411_10770</name>
</gene>
<dbReference type="Gene3D" id="3.40.30.10">
    <property type="entry name" value="Glutaredoxin"/>
    <property type="match status" value="1"/>
</dbReference>
<keyword evidence="9" id="KW-1185">Reference proteome</keyword>
<comment type="similarity">
    <text evidence="1">Belongs to the thioredoxin family. DsbA subfamily.</text>
</comment>
<keyword evidence="5" id="KW-0676">Redox-active center</keyword>
<accession>A0ABN3PDA4</accession>
<feature type="transmembrane region" description="Helical" evidence="6">
    <location>
        <begin position="30"/>
        <end position="51"/>
    </location>
</feature>
<keyword evidence="2" id="KW-0732">Signal</keyword>
<dbReference type="SUPFAM" id="SSF52833">
    <property type="entry name" value="Thioredoxin-like"/>
    <property type="match status" value="1"/>
</dbReference>
<dbReference type="Proteomes" id="UP001501509">
    <property type="component" value="Unassembled WGS sequence"/>
</dbReference>
<dbReference type="PANTHER" id="PTHR13887">
    <property type="entry name" value="GLUTATHIONE S-TRANSFERASE KAPPA"/>
    <property type="match status" value="1"/>
</dbReference>
<dbReference type="InterPro" id="IPR012336">
    <property type="entry name" value="Thioredoxin-like_fold"/>
</dbReference>
<keyword evidence="3" id="KW-0560">Oxidoreductase</keyword>
<organism evidence="8 9">
    <name type="scientific">Actinomadura fulvescens</name>
    <dbReference type="NCBI Taxonomy" id="46160"/>
    <lineage>
        <taxon>Bacteria</taxon>
        <taxon>Bacillati</taxon>
        <taxon>Actinomycetota</taxon>
        <taxon>Actinomycetes</taxon>
        <taxon>Streptosporangiales</taxon>
        <taxon>Thermomonosporaceae</taxon>
        <taxon>Actinomadura</taxon>
    </lineage>
</organism>
<evidence type="ECO:0000256" key="6">
    <source>
        <dbReference type="SAM" id="Phobius"/>
    </source>
</evidence>
<sequence length="251" mass="26774">MNKVDRERSARQRLAEERARQAARGKQRRLLFTVLGTIAAVAIVVVVVVLVRNAGNDSKTGSDYKGALAPTTRQQDGSVVMAAAGVAKPVLELYEDFQCPACKSVEDSLGTTIKEQAAAGKVRVVYRPFRLFGQEPLRSNSQRAANAAACAPAGRWVQYHDRLYAEQPEEGDVGFRNGDLIKWAGETGITGDAFARCVNGGEKNAVVDQATAYAAKAGVTATPTLMLDGRKAPNDALTPDGLKKAIETAGK</sequence>
<keyword evidence="6" id="KW-1133">Transmembrane helix</keyword>
<evidence type="ECO:0000313" key="8">
    <source>
        <dbReference type="EMBL" id="GAA2580052.1"/>
    </source>
</evidence>
<comment type="caution">
    <text evidence="8">The sequence shown here is derived from an EMBL/GenBank/DDBJ whole genome shotgun (WGS) entry which is preliminary data.</text>
</comment>
<dbReference type="RefSeq" id="WP_344538186.1">
    <property type="nucleotide sequence ID" value="NZ_BAAATD010000001.1"/>
</dbReference>
<evidence type="ECO:0000256" key="3">
    <source>
        <dbReference type="ARBA" id="ARBA00023002"/>
    </source>
</evidence>
<proteinExistence type="inferred from homology"/>
<dbReference type="EMBL" id="BAAATD010000001">
    <property type="protein sequence ID" value="GAA2580052.1"/>
    <property type="molecule type" value="Genomic_DNA"/>
</dbReference>
<keyword evidence="6" id="KW-0472">Membrane</keyword>
<dbReference type="Pfam" id="PF13462">
    <property type="entry name" value="Thioredoxin_4"/>
    <property type="match status" value="1"/>
</dbReference>